<dbReference type="EMBL" id="JABSTU010000360">
    <property type="protein sequence ID" value="KAH7995913.1"/>
    <property type="molecule type" value="Genomic_DNA"/>
</dbReference>
<proteinExistence type="predicted"/>
<accession>A0A9J6D329</accession>
<reference evidence="2" key="1">
    <citation type="journal article" date="2020" name="Cell">
        <title>Large-Scale Comparative Analyses of Tick Genomes Elucidate Their Genetic Diversity and Vector Capacities.</title>
        <authorList>
            <consortium name="Tick Genome and Microbiome Consortium (TIGMIC)"/>
            <person name="Jia N."/>
            <person name="Wang J."/>
            <person name="Shi W."/>
            <person name="Du L."/>
            <person name="Sun Y."/>
            <person name="Zhan W."/>
            <person name="Jiang J.F."/>
            <person name="Wang Q."/>
            <person name="Zhang B."/>
            <person name="Ji P."/>
            <person name="Bell-Sakyi L."/>
            <person name="Cui X.M."/>
            <person name="Yuan T.T."/>
            <person name="Jiang B.G."/>
            <person name="Yang W.F."/>
            <person name="Lam T.T."/>
            <person name="Chang Q.C."/>
            <person name="Ding S.J."/>
            <person name="Wang X.J."/>
            <person name="Zhu J.G."/>
            <person name="Ruan X.D."/>
            <person name="Zhao L."/>
            <person name="Wei J.T."/>
            <person name="Ye R.Z."/>
            <person name="Que T.C."/>
            <person name="Du C.H."/>
            <person name="Zhou Y.H."/>
            <person name="Cheng J.X."/>
            <person name="Dai P.F."/>
            <person name="Guo W.B."/>
            <person name="Han X.H."/>
            <person name="Huang E.J."/>
            <person name="Li L.F."/>
            <person name="Wei W."/>
            <person name="Gao Y.C."/>
            <person name="Liu J.Z."/>
            <person name="Shao H.Z."/>
            <person name="Wang X."/>
            <person name="Wang C.C."/>
            <person name="Yang T.C."/>
            <person name="Huo Q.B."/>
            <person name="Li W."/>
            <person name="Chen H.Y."/>
            <person name="Chen S.E."/>
            <person name="Zhou L.G."/>
            <person name="Ni X.B."/>
            <person name="Tian J.H."/>
            <person name="Sheng Y."/>
            <person name="Liu T."/>
            <person name="Pan Y.S."/>
            <person name="Xia L.Y."/>
            <person name="Li J."/>
            <person name="Zhao F."/>
            <person name="Cao W.C."/>
        </authorList>
    </citation>
    <scope>NUCLEOTIDE SEQUENCE</scope>
    <source>
        <strain evidence="2">Rmic-2018</strain>
    </source>
</reference>
<keyword evidence="1" id="KW-0472">Membrane</keyword>
<keyword evidence="1" id="KW-1133">Transmembrane helix</keyword>
<dbReference type="VEuPathDB" id="VectorBase:LOC119182179"/>
<keyword evidence="1" id="KW-0812">Transmembrane</keyword>
<name>A0A9J6D329_RHIMP</name>
<sequence>MSSRVQPGVFDHKPANLEAMTAFAKEVALAVKPKFIYGQAKHLLNRQLNGTALDFMAGVRKVPFSVSIGLWEGLVSSTGSDCFRQLNPDGALLKSDGPSLLVCIAMLSLVMLVMVLFTCQRRLPDSMRFYPRRRVVSLKMLSSSLHSS</sequence>
<evidence type="ECO:0000256" key="1">
    <source>
        <dbReference type="SAM" id="Phobius"/>
    </source>
</evidence>
<feature type="transmembrane region" description="Helical" evidence="1">
    <location>
        <begin position="99"/>
        <end position="119"/>
    </location>
</feature>
<comment type="caution">
    <text evidence="2">The sequence shown here is derived from an EMBL/GenBank/DDBJ whole genome shotgun (WGS) entry which is preliminary data.</text>
</comment>
<evidence type="ECO:0000313" key="3">
    <source>
        <dbReference type="Proteomes" id="UP000821866"/>
    </source>
</evidence>
<dbReference type="AlphaFoldDB" id="A0A9J6D329"/>
<protein>
    <submittedName>
        <fullName evidence="2">Uncharacterized protein</fullName>
    </submittedName>
</protein>
<gene>
    <name evidence="2" type="ORF">HPB51_026432</name>
</gene>
<organism evidence="2 3">
    <name type="scientific">Rhipicephalus microplus</name>
    <name type="common">Cattle tick</name>
    <name type="synonym">Boophilus microplus</name>
    <dbReference type="NCBI Taxonomy" id="6941"/>
    <lineage>
        <taxon>Eukaryota</taxon>
        <taxon>Metazoa</taxon>
        <taxon>Ecdysozoa</taxon>
        <taxon>Arthropoda</taxon>
        <taxon>Chelicerata</taxon>
        <taxon>Arachnida</taxon>
        <taxon>Acari</taxon>
        <taxon>Parasitiformes</taxon>
        <taxon>Ixodida</taxon>
        <taxon>Ixodoidea</taxon>
        <taxon>Ixodidae</taxon>
        <taxon>Rhipicephalinae</taxon>
        <taxon>Rhipicephalus</taxon>
        <taxon>Boophilus</taxon>
    </lineage>
</organism>
<dbReference type="Proteomes" id="UP000821866">
    <property type="component" value="Unassembled WGS sequence"/>
</dbReference>
<evidence type="ECO:0000313" key="2">
    <source>
        <dbReference type="EMBL" id="KAH7995913.1"/>
    </source>
</evidence>
<reference evidence="2" key="2">
    <citation type="submission" date="2021-09" db="EMBL/GenBank/DDBJ databases">
        <authorList>
            <person name="Jia N."/>
            <person name="Wang J."/>
            <person name="Shi W."/>
            <person name="Du L."/>
            <person name="Sun Y."/>
            <person name="Zhan W."/>
            <person name="Jiang J."/>
            <person name="Wang Q."/>
            <person name="Zhang B."/>
            <person name="Ji P."/>
            <person name="Sakyi L.B."/>
            <person name="Cui X."/>
            <person name="Yuan T."/>
            <person name="Jiang B."/>
            <person name="Yang W."/>
            <person name="Lam T.T.-Y."/>
            <person name="Chang Q."/>
            <person name="Ding S."/>
            <person name="Wang X."/>
            <person name="Zhu J."/>
            <person name="Ruan X."/>
            <person name="Zhao L."/>
            <person name="Wei J."/>
            <person name="Que T."/>
            <person name="Du C."/>
            <person name="Cheng J."/>
            <person name="Dai P."/>
            <person name="Han X."/>
            <person name="Huang E."/>
            <person name="Gao Y."/>
            <person name="Liu J."/>
            <person name="Shao H."/>
            <person name="Ye R."/>
            <person name="Li L."/>
            <person name="Wei W."/>
            <person name="Wang X."/>
            <person name="Wang C."/>
            <person name="Huo Q."/>
            <person name="Li W."/>
            <person name="Guo W."/>
            <person name="Chen H."/>
            <person name="Chen S."/>
            <person name="Zhou L."/>
            <person name="Zhou L."/>
            <person name="Ni X."/>
            <person name="Tian J."/>
            <person name="Zhou Y."/>
            <person name="Sheng Y."/>
            <person name="Liu T."/>
            <person name="Pan Y."/>
            <person name="Xia L."/>
            <person name="Li J."/>
            <person name="Zhao F."/>
            <person name="Cao W."/>
        </authorList>
    </citation>
    <scope>NUCLEOTIDE SEQUENCE</scope>
    <source>
        <strain evidence="2">Rmic-2018</strain>
        <tissue evidence="2">Larvae</tissue>
    </source>
</reference>
<keyword evidence="3" id="KW-1185">Reference proteome</keyword>